<name>A0A6D2K3A0_9BRAS</name>
<evidence type="ECO:0000259" key="2">
    <source>
        <dbReference type="Pfam" id="PF01936"/>
    </source>
</evidence>
<accession>A0A6D2K3A0</accession>
<dbReference type="GO" id="GO:0010468">
    <property type="term" value="P:regulation of gene expression"/>
    <property type="evidence" value="ECO:0007669"/>
    <property type="project" value="InterPro"/>
</dbReference>
<dbReference type="InterPro" id="IPR021139">
    <property type="entry name" value="NYN"/>
</dbReference>
<evidence type="ECO:0000256" key="1">
    <source>
        <dbReference type="SAM" id="MobiDB-lite"/>
    </source>
</evidence>
<comment type="caution">
    <text evidence="3">The sequence shown here is derived from an EMBL/GenBank/DDBJ whole genome shotgun (WGS) entry which is preliminary data.</text>
</comment>
<dbReference type="EMBL" id="CACVBM020001273">
    <property type="protein sequence ID" value="CAA7042663.1"/>
    <property type="molecule type" value="Genomic_DNA"/>
</dbReference>
<dbReference type="InterPro" id="IPR024768">
    <property type="entry name" value="Marf1"/>
</dbReference>
<dbReference type="Gene3D" id="3.40.50.1010">
    <property type="entry name" value="5'-nuclease"/>
    <property type="match status" value="1"/>
</dbReference>
<dbReference type="Proteomes" id="UP000467841">
    <property type="component" value="Unassembled WGS sequence"/>
</dbReference>
<dbReference type="GO" id="GO:0004540">
    <property type="term" value="F:RNA nuclease activity"/>
    <property type="evidence" value="ECO:0007669"/>
    <property type="project" value="InterPro"/>
</dbReference>
<organism evidence="3 4">
    <name type="scientific">Microthlaspi erraticum</name>
    <dbReference type="NCBI Taxonomy" id="1685480"/>
    <lineage>
        <taxon>Eukaryota</taxon>
        <taxon>Viridiplantae</taxon>
        <taxon>Streptophyta</taxon>
        <taxon>Embryophyta</taxon>
        <taxon>Tracheophyta</taxon>
        <taxon>Spermatophyta</taxon>
        <taxon>Magnoliopsida</taxon>
        <taxon>eudicotyledons</taxon>
        <taxon>Gunneridae</taxon>
        <taxon>Pentapetalae</taxon>
        <taxon>rosids</taxon>
        <taxon>malvids</taxon>
        <taxon>Brassicales</taxon>
        <taxon>Brassicaceae</taxon>
        <taxon>Coluteocarpeae</taxon>
        <taxon>Microthlaspi</taxon>
    </lineage>
</organism>
<feature type="compositionally biased region" description="Pro residues" evidence="1">
    <location>
        <begin position="198"/>
        <end position="228"/>
    </location>
</feature>
<dbReference type="AlphaFoldDB" id="A0A6D2K3A0"/>
<dbReference type="PANTHER" id="PTHR14379:SF3">
    <property type="entry name" value="MEIOSIS REGULATOR AND MRNA STABILITY FACTOR 1"/>
    <property type="match status" value="1"/>
</dbReference>
<dbReference type="Pfam" id="PF01936">
    <property type="entry name" value="NYN"/>
    <property type="match status" value="1"/>
</dbReference>
<dbReference type="GO" id="GO:0005777">
    <property type="term" value="C:peroxisome"/>
    <property type="evidence" value="ECO:0007669"/>
    <property type="project" value="InterPro"/>
</dbReference>
<protein>
    <recommendedName>
        <fullName evidence="2">NYN domain-containing protein</fullName>
    </recommendedName>
</protein>
<sequence>MLRARVFYHRYRKTYVLIDLENVAIPSSFANATVFVDTIKLVLRLRYGYEGEIEIRVYLAGNAGDKHASVNHLSIMLLEKAGVKIFYAGHNGENAADEIMYGDCLDLVAAIRSGLAPVNFCLLTGDWFFTTLIRYLRQLDLTTLLVHPPKTRSELLDTVPYHRLISSDFLNPDPPTPFILRETWEWTRTLILEGTSSQPPPKKNLTPPSPPSLLPPPPQDSPFPPKFPEIPEMPKTTPKTPKRTPEESQRGEALQV</sequence>
<reference evidence="3" key="1">
    <citation type="submission" date="2020-01" db="EMBL/GenBank/DDBJ databases">
        <authorList>
            <person name="Mishra B."/>
        </authorList>
    </citation>
    <scope>NUCLEOTIDE SEQUENCE [LARGE SCALE GENOMIC DNA]</scope>
</reference>
<proteinExistence type="predicted"/>
<evidence type="ECO:0000313" key="4">
    <source>
        <dbReference type="Proteomes" id="UP000467841"/>
    </source>
</evidence>
<evidence type="ECO:0000313" key="3">
    <source>
        <dbReference type="EMBL" id="CAA7042663.1"/>
    </source>
</evidence>
<feature type="region of interest" description="Disordered" evidence="1">
    <location>
        <begin position="193"/>
        <end position="256"/>
    </location>
</feature>
<dbReference type="PANTHER" id="PTHR14379">
    <property type="entry name" value="LIMKAIN B LKAP"/>
    <property type="match status" value="1"/>
</dbReference>
<feature type="domain" description="NYN" evidence="2">
    <location>
        <begin position="13"/>
        <end position="160"/>
    </location>
</feature>
<gene>
    <name evidence="3" type="ORF">MERR_LOCUS29898</name>
</gene>
<keyword evidence="4" id="KW-1185">Reference proteome</keyword>